<comment type="caution">
    <text evidence="1">The sequence shown here is derived from an EMBL/GenBank/DDBJ whole genome shotgun (WGS) entry which is preliminary data.</text>
</comment>
<name>A0ACC0IRH0_9ERIC</name>
<evidence type="ECO:0000313" key="1">
    <source>
        <dbReference type="EMBL" id="KAI8028225.1"/>
    </source>
</evidence>
<keyword evidence="2" id="KW-1185">Reference proteome</keyword>
<organism evidence="1 2">
    <name type="scientific">Camellia lanceoleosa</name>
    <dbReference type="NCBI Taxonomy" id="1840588"/>
    <lineage>
        <taxon>Eukaryota</taxon>
        <taxon>Viridiplantae</taxon>
        <taxon>Streptophyta</taxon>
        <taxon>Embryophyta</taxon>
        <taxon>Tracheophyta</taxon>
        <taxon>Spermatophyta</taxon>
        <taxon>Magnoliopsida</taxon>
        <taxon>eudicotyledons</taxon>
        <taxon>Gunneridae</taxon>
        <taxon>Pentapetalae</taxon>
        <taxon>asterids</taxon>
        <taxon>Ericales</taxon>
        <taxon>Theaceae</taxon>
        <taxon>Camellia</taxon>
    </lineage>
</organism>
<evidence type="ECO:0000313" key="2">
    <source>
        <dbReference type="Proteomes" id="UP001060215"/>
    </source>
</evidence>
<proteinExistence type="predicted"/>
<sequence>MSNSIGHNLIHHNLLALVVLENQSKINSSCISGYNLFQVQANSQIRKLHITSKFWGKCPNLRKTKLPMGTNRVLSVFPQSVLATDPTSKVVVSAPTSSSVSEIDMQISSRIVTIMDDMVDKEDTLWTEIPGNYTNLDAPKPFSRHLVDYQNLFHRVSLQFLKSSKNVGENGCLDRKKHLSPAIDLFSENNEDKMVSTTERVKSFQTDEDPSLVELLFQTVDGIGCHRSELNVNQVRREDPRCMKEKSQMGESAAQNPVQIKRRAAYVCRQWYNIINDPIFIKEQLLRCTTGLFIQQNRTPYRAQFVDFRKMNVALTEVNVPFPNTVLATCDGLVLFRDKQDTLHVANPLTKQSLIVPPFDCHLSHCYYFSLAYARSTMECKVLCIHKPYWCNVLKCVMITLAKDHAWKLINSNTLSDPSWSIIQHIPVSIEGFLYWGDSQFPCIVAWDMESEMFYEFPRPAVQSKSCSFRYVQMAKSLSCLVWSIPQTSVDVFVLTDPMSSEWRKLYKIDFDAQKYTMNGVLNNLFPWPDENSCLEPIAWVDNGEVFLFIADIPVPYIAHHVKSGETFIFENFDEDPWTSFWSDFAYSLVPVAIKF</sequence>
<accession>A0ACC0IRH0</accession>
<dbReference type="Proteomes" id="UP001060215">
    <property type="component" value="Chromosome 3"/>
</dbReference>
<protein>
    <submittedName>
        <fullName evidence="1">Uncharacterized protein</fullName>
    </submittedName>
</protein>
<gene>
    <name evidence="1" type="ORF">LOK49_LG02G01138</name>
</gene>
<reference evidence="1 2" key="1">
    <citation type="journal article" date="2022" name="Plant J.">
        <title>Chromosome-level genome of Camellia lanceoleosa provides a valuable resource for understanding genome evolution and self-incompatibility.</title>
        <authorList>
            <person name="Gong W."/>
            <person name="Xiao S."/>
            <person name="Wang L."/>
            <person name="Liao Z."/>
            <person name="Chang Y."/>
            <person name="Mo W."/>
            <person name="Hu G."/>
            <person name="Li W."/>
            <person name="Zhao G."/>
            <person name="Zhu H."/>
            <person name="Hu X."/>
            <person name="Ji K."/>
            <person name="Xiang X."/>
            <person name="Song Q."/>
            <person name="Yuan D."/>
            <person name="Jin S."/>
            <person name="Zhang L."/>
        </authorList>
    </citation>
    <scope>NUCLEOTIDE SEQUENCE [LARGE SCALE GENOMIC DNA]</scope>
    <source>
        <strain evidence="1">SQ_2022a</strain>
    </source>
</reference>
<dbReference type="EMBL" id="CM045760">
    <property type="protein sequence ID" value="KAI8028225.1"/>
    <property type="molecule type" value="Genomic_DNA"/>
</dbReference>